<organism evidence="3 4">
    <name type="scientific">Mycena indigotica</name>
    <dbReference type="NCBI Taxonomy" id="2126181"/>
    <lineage>
        <taxon>Eukaryota</taxon>
        <taxon>Fungi</taxon>
        <taxon>Dikarya</taxon>
        <taxon>Basidiomycota</taxon>
        <taxon>Agaricomycotina</taxon>
        <taxon>Agaricomycetes</taxon>
        <taxon>Agaricomycetidae</taxon>
        <taxon>Agaricales</taxon>
        <taxon>Marasmiineae</taxon>
        <taxon>Mycenaceae</taxon>
        <taxon>Mycena</taxon>
    </lineage>
</organism>
<dbReference type="OrthoDB" id="2804062at2759"/>
<dbReference type="InterPro" id="IPR041457">
    <property type="entry name" value="CxC2_KDZ-assoc"/>
</dbReference>
<dbReference type="PANTHER" id="PTHR33096">
    <property type="entry name" value="CXC2 DOMAIN-CONTAINING PROTEIN"/>
    <property type="match status" value="1"/>
</dbReference>
<dbReference type="EMBL" id="JACAZF010000007">
    <property type="protein sequence ID" value="KAF7299453.1"/>
    <property type="molecule type" value="Genomic_DNA"/>
</dbReference>
<dbReference type="RefSeq" id="XP_037218841.1">
    <property type="nucleotide sequence ID" value="XM_037365599.1"/>
</dbReference>
<accession>A0A8H6SIA0</accession>
<dbReference type="InterPro" id="IPR040521">
    <property type="entry name" value="KDZ"/>
</dbReference>
<protein>
    <submittedName>
        <fullName evidence="3">CxC2 domain-containing protein</fullName>
    </submittedName>
</protein>
<dbReference type="Proteomes" id="UP000636479">
    <property type="component" value="Unassembled WGS sequence"/>
</dbReference>
<dbReference type="Pfam" id="PF18803">
    <property type="entry name" value="CxC2"/>
    <property type="match status" value="1"/>
</dbReference>
<name>A0A8H6SIA0_9AGAR</name>
<dbReference type="PANTHER" id="PTHR33096:SF1">
    <property type="entry name" value="CXC1-LIKE CYSTEINE CLUSTER ASSOCIATED WITH KDZ TRANSPOSASES DOMAIN-CONTAINING PROTEIN"/>
    <property type="match status" value="1"/>
</dbReference>
<feature type="domain" description="CxC2-like cysteine cluster KDZ transposase-associated" evidence="2">
    <location>
        <begin position="381"/>
        <end position="483"/>
    </location>
</feature>
<sequence>MRQRPITDFFMADGATAPVADAPEAPPVPVSGGLMRGEDFIEEPVQAIDDTPFDPEVLHRFRIRADQWTNYAADWTLREEKQRSLGNAPKECAWCFTSLADARLLYRCSWRNSAAPDHGFVDVWNNRRWTQLVPISELGYVYQVGHISATMTDECPNPSPETTVSMLRRGRRRKDDLLGDIQDDNLPNATTTFLGDEQIHISADGARVFTDVVNRVKRKRPRLDAEELQEPDDRLSGWTPMGVGDDDVRSHSQSHHMRPSPTWKTSVGALPEQSKRQLTGVQDDPMSVWLPHASTFLDELVRRDGLADFVHKPCCAHCSESSPESRMFRCRHCGDYLQCQSCTVRAHQTRPLHVVEEWNGRFWCRTNLYSVLPNFDGQIGLGLIFQVGHHGLPCPNPSVTKRMVVIDVRGVFTLRVRTCNCELGQRRNVLRQLLAHGWYPATTTDPETCATLEALELFRLLQVVGNINVNDFVGSIERLTDATRLEATPDRYKAFFRMHRQYTYLIRAKRAGRAHDPGGLAETATGSWPCPVGHVLNQAKPTGRLETSRSLATVSVFLYKLILAVDANFRLKNRIRANERQDPALAKGKGYFVQSEAYKRHLREYVAEKEKGERYANIDYVVMATLQGEKVINVTISYDIACHWQVLLPARGERIRQRGDLTTDLSKYKMQFALPVWHASAHEINCRSKNTLSYAHGVGKTDGEGIERTWSLLNPSAWATKEMGEGARHDTLEDKIDHLNFEKNIGQGRILMRKLIVALAERRTQEEEFEEMTESISEEKVKVWERMVIDWEKDHREPNPFLIIGGKEAGPSEREVMQQLKAAEVEDARAGRAPLVPEGKMTAAGFVKAGLQLEESQRRILAELKAKTLISADRSSAIQEQRFSLHKRFKTFHDLQLTYMPGVEEYPGERR</sequence>
<evidence type="ECO:0000313" key="3">
    <source>
        <dbReference type="EMBL" id="KAF7299453.1"/>
    </source>
</evidence>
<evidence type="ECO:0000259" key="2">
    <source>
        <dbReference type="Pfam" id="PF18803"/>
    </source>
</evidence>
<dbReference type="AlphaFoldDB" id="A0A8H6SIA0"/>
<reference evidence="3" key="1">
    <citation type="submission" date="2020-05" db="EMBL/GenBank/DDBJ databases">
        <title>Mycena genomes resolve the evolution of fungal bioluminescence.</title>
        <authorList>
            <person name="Tsai I.J."/>
        </authorList>
    </citation>
    <scope>NUCLEOTIDE SEQUENCE</scope>
    <source>
        <strain evidence="3">171206Taipei</strain>
    </source>
</reference>
<evidence type="ECO:0000256" key="1">
    <source>
        <dbReference type="SAM" id="MobiDB-lite"/>
    </source>
</evidence>
<dbReference type="GeneID" id="59348115"/>
<proteinExistence type="predicted"/>
<comment type="caution">
    <text evidence="3">The sequence shown here is derived from an EMBL/GenBank/DDBJ whole genome shotgun (WGS) entry which is preliminary data.</text>
</comment>
<evidence type="ECO:0000313" key="4">
    <source>
        <dbReference type="Proteomes" id="UP000636479"/>
    </source>
</evidence>
<dbReference type="Pfam" id="PF18758">
    <property type="entry name" value="KDZ"/>
    <property type="match status" value="1"/>
</dbReference>
<feature type="region of interest" description="Disordered" evidence="1">
    <location>
        <begin position="223"/>
        <end position="269"/>
    </location>
</feature>
<gene>
    <name evidence="3" type="ORF">MIND_00895200</name>
</gene>
<keyword evidence="4" id="KW-1185">Reference proteome</keyword>